<dbReference type="EMBL" id="MU394360">
    <property type="protein sequence ID" value="KAI6082923.1"/>
    <property type="molecule type" value="Genomic_DNA"/>
</dbReference>
<protein>
    <submittedName>
        <fullName evidence="1">Heavy metal translocatin</fullName>
    </submittedName>
</protein>
<evidence type="ECO:0000313" key="2">
    <source>
        <dbReference type="Proteomes" id="UP001497680"/>
    </source>
</evidence>
<reference evidence="1 2" key="1">
    <citation type="journal article" date="2022" name="New Phytol.">
        <title>Ecological generalism drives hyperdiversity of secondary metabolite gene clusters in xylarialean endophytes.</title>
        <authorList>
            <person name="Franco M.E.E."/>
            <person name="Wisecaver J.H."/>
            <person name="Arnold A.E."/>
            <person name="Ju Y.M."/>
            <person name="Slot J.C."/>
            <person name="Ahrendt S."/>
            <person name="Moore L.P."/>
            <person name="Eastman K.E."/>
            <person name="Scott K."/>
            <person name="Konkel Z."/>
            <person name="Mondo S.J."/>
            <person name="Kuo A."/>
            <person name="Hayes R.D."/>
            <person name="Haridas S."/>
            <person name="Andreopoulos B."/>
            <person name="Riley R."/>
            <person name="LaButti K."/>
            <person name="Pangilinan J."/>
            <person name="Lipzen A."/>
            <person name="Amirebrahimi M."/>
            <person name="Yan J."/>
            <person name="Adam C."/>
            <person name="Keymanesh K."/>
            <person name="Ng V."/>
            <person name="Louie K."/>
            <person name="Northen T."/>
            <person name="Drula E."/>
            <person name="Henrissat B."/>
            <person name="Hsieh H.M."/>
            <person name="Youens-Clark K."/>
            <person name="Lutzoni F."/>
            <person name="Miadlikowska J."/>
            <person name="Eastwood D.C."/>
            <person name="Hamelin R.C."/>
            <person name="Grigoriev I.V."/>
            <person name="U'Ren J.M."/>
        </authorList>
    </citation>
    <scope>NUCLEOTIDE SEQUENCE [LARGE SCALE GENOMIC DNA]</scope>
    <source>
        <strain evidence="1 2">ER1909</strain>
    </source>
</reference>
<dbReference type="Proteomes" id="UP001497680">
    <property type="component" value="Unassembled WGS sequence"/>
</dbReference>
<proteinExistence type="predicted"/>
<accession>A0ACC0CRA7</accession>
<comment type="caution">
    <text evidence="1">The sequence shown here is derived from an EMBL/GenBank/DDBJ whole genome shotgun (WGS) entry which is preliminary data.</text>
</comment>
<organism evidence="1 2">
    <name type="scientific">Hypoxylon rubiginosum</name>
    <dbReference type="NCBI Taxonomy" id="110542"/>
    <lineage>
        <taxon>Eukaryota</taxon>
        <taxon>Fungi</taxon>
        <taxon>Dikarya</taxon>
        <taxon>Ascomycota</taxon>
        <taxon>Pezizomycotina</taxon>
        <taxon>Sordariomycetes</taxon>
        <taxon>Xylariomycetidae</taxon>
        <taxon>Xylariales</taxon>
        <taxon>Hypoxylaceae</taxon>
        <taxon>Hypoxylon</taxon>
    </lineage>
</organism>
<evidence type="ECO:0000313" key="1">
    <source>
        <dbReference type="EMBL" id="KAI6082923.1"/>
    </source>
</evidence>
<name>A0ACC0CRA7_9PEZI</name>
<keyword evidence="2" id="KW-1185">Reference proteome</keyword>
<sequence>MASSHRVITSYFLLGNLHCPTCVSSIKDALQPVPGVTWVSPNLVTSWVAVEHDPDVPVTEMASKLESAGFEVSSIASKNDELTPAGLLLEAVNSPGGGLSESGGVLDYLARLPGKLTQLQTSVAKPDKQRKHLEACEHCRSTGSRPKAFKHASCSSETSNAYQNPLGDDKIERVKSVGGRTTATEDDGRPQSPSNTERRWRASMVIGDLVCAACEQSASEPLKEKSWITRVSISFITKSGIVEYIGTKEDADQIVEMIEDTGKEAKLIKVESIDDDENKTKQQRTVEIHIDGFYCDHCADRVTNSLGGLRGSLKVVSKPTRQTPILTISYVPAAPRFTIRRILQAIQATDPAFKASIYHRPTLEEESKQLDALHQKQMRLRAWFTTIVVIPTFVIGVIYMSLMPDHDAVKMFLMEPWTSGISRAQIALCIMATPVYIFAADIFHRRAVTEIIALWKRKRGQQNDTRLQRVRNFLRRFYRFGSMNMLMSLGTTIAYVSSVSQLLVAAVDRPPMVNDANFYFDSVIFLTFFLLWGRVIEAYSKSKTGDAVEALSKLRPTTAVLIEENEDDKESVDKVVTTDLLEFGDVVRVPHGGSPPCDGKITRGETDFDESSLTGESRPVRKIPGDDVFAGTVNKGSPVLVQITGASGQSMLDQIVSIVRECQTKPSQMENLAGYLTAYFVPFITLIAIITWLVWLLLGVSGAIPEHYLDVSSGGWVAFSLQFAISVFVVACPCGLGLATPTAVFVGSGLAAKHGLLVKGGGEAFEKASQIDCVVFDKTGTLTVGGEPKITDSMLFPGFVVTTEQRVAFLAALRATEERSTHPIAKAIVSFCAAETTERVEIDDATVTEIAGKGLTAMYHTGSPLRAFEIAVGNEALMRDFGVAIPLDVATSLQTWKTEAKSVALVAIRPADDPAARPSLAAALAVSDPIRSETPAVIRALRSRGTDVWMLSGDNATTARAVALRVGIPESNVIAEVLPAQKHEKIKWLQSTLKKKRGGWNFNSNTNNNAEEELTGRRATVAMVGDGINDAPALSQADVGVAIGSGSDVAISSSDFVLIRSDLVSLVTLLDLSRTVFRRIKFNFGWALIYNLLAVPIAAGCLYPVTTAGGQHVRLAPSWASLAMALSSISVVLSSLAMRSRVPGLGFRARMKMPETSVYDHCLLRALLPALPNRIRPDTILIPFSPFFLPFHHYVLGHARVHLLGQRLALLLLVFVFLSDRVRANDVRSSVGASDLAFIDNGSARRKLKITLGDGIRDNAIFGVVPAGVVALADRVGGCAVFGGVRGGGFVALGSNIALLAVLADRDYAMFS</sequence>
<gene>
    <name evidence="1" type="ORF">F4821DRAFT_272093</name>
</gene>